<dbReference type="AlphaFoldDB" id="I4A6F9"/>
<reference evidence="2 3" key="2">
    <citation type="journal article" date="2015" name="J. Bacteriol.">
        <title>Genomic, proteomic, and biochemical analysis of the organohalide respiratory pathway in Desulfitobacterium dehalogenans.</title>
        <authorList>
            <person name="Kruse T."/>
            <person name="van de Pas B.A."/>
            <person name="Atteia A."/>
            <person name="Krab K."/>
            <person name="Hagen W.R."/>
            <person name="Goodwin L."/>
            <person name="Chain P."/>
            <person name="Boeren S."/>
            <person name="Maphosa F."/>
            <person name="Schraa G."/>
            <person name="de Vos W.M."/>
            <person name="van der Oost J."/>
            <person name="Smidt H."/>
            <person name="Stams A.J."/>
        </authorList>
    </citation>
    <scope>NUCLEOTIDE SEQUENCE [LARGE SCALE GENOMIC DNA]</scope>
    <source>
        <strain evidence="3">ATCC 51507 / DSM 9161 / JW/IU-DC1</strain>
    </source>
</reference>
<feature type="chain" id="PRO_5003684976" description="DUF4878 domain-containing protein" evidence="1">
    <location>
        <begin position="28"/>
        <end position="189"/>
    </location>
</feature>
<dbReference type="Proteomes" id="UP000006053">
    <property type="component" value="Chromosome"/>
</dbReference>
<dbReference type="KEGG" id="ddh:Desde_1111"/>
<dbReference type="HOGENOM" id="CLU_1432431_0_0_9"/>
<evidence type="ECO:0000313" key="2">
    <source>
        <dbReference type="EMBL" id="AFL99543.1"/>
    </source>
</evidence>
<dbReference type="EMBL" id="CP003348">
    <property type="protein sequence ID" value="AFL99543.1"/>
    <property type="molecule type" value="Genomic_DNA"/>
</dbReference>
<evidence type="ECO:0008006" key="4">
    <source>
        <dbReference type="Google" id="ProtNLM"/>
    </source>
</evidence>
<dbReference type="STRING" id="756499.Desde_1111"/>
<keyword evidence="3" id="KW-1185">Reference proteome</keyword>
<accession>I4A6F9</accession>
<proteinExistence type="predicted"/>
<keyword evidence="1" id="KW-0732">Signal</keyword>
<protein>
    <recommendedName>
        <fullName evidence="4">DUF4878 domain-containing protein</fullName>
    </recommendedName>
</protein>
<sequence length="189" mass="21053" precursor="true">MRIKRVLVVMSILSLMAISGCTGTANAAGGAKNIDDPEKVAQEFLEAFRACDFTTVGELTGRDIGPVDMDDLGYAPHFLSKMTFRLSDPMIKGDEAIVPVRITKVDEDRLYKTIMTEGYLLQISLENAGEFNQEDFDKRMDALIHQELEKSNLAMITLEAEINLQKQEGNWVIIIDEALVNVLIGSPDW</sequence>
<name>I4A6F9_DESDJ</name>
<gene>
    <name evidence="2" type="ordered locus">Desde_1111</name>
</gene>
<organism evidence="2 3">
    <name type="scientific">Desulfitobacterium dehalogenans (strain ATCC 51507 / DSM 9161 / JW/IU-DC1)</name>
    <dbReference type="NCBI Taxonomy" id="756499"/>
    <lineage>
        <taxon>Bacteria</taxon>
        <taxon>Bacillati</taxon>
        <taxon>Bacillota</taxon>
        <taxon>Clostridia</taxon>
        <taxon>Eubacteriales</taxon>
        <taxon>Desulfitobacteriaceae</taxon>
        <taxon>Desulfitobacterium</taxon>
    </lineage>
</organism>
<evidence type="ECO:0000313" key="3">
    <source>
        <dbReference type="Proteomes" id="UP000006053"/>
    </source>
</evidence>
<dbReference type="eggNOG" id="ENOG502ZIXH">
    <property type="taxonomic scope" value="Bacteria"/>
</dbReference>
<reference evidence="3" key="1">
    <citation type="submission" date="2012-06" db="EMBL/GenBank/DDBJ databases">
        <title>Complete sequence of Desulfitobacterium dehalogenans ATCC 51507.</title>
        <authorList>
            <person name="Lucas S."/>
            <person name="Han J."/>
            <person name="Lapidus A."/>
            <person name="Cheng J.-F."/>
            <person name="Goodwin L."/>
            <person name="Pitluck S."/>
            <person name="Peters L."/>
            <person name="Ovchinnikova G."/>
            <person name="Teshima H."/>
            <person name="Detter J.C."/>
            <person name="Han C."/>
            <person name="Tapia R."/>
            <person name="Land M."/>
            <person name="Hauser L."/>
            <person name="Kyrpides N."/>
            <person name="Ivanova N."/>
            <person name="Pagani I."/>
            <person name="Kruse T."/>
            <person name="de Vos W.M."/>
            <person name="Smidt H."/>
            <person name="Woyke T."/>
        </authorList>
    </citation>
    <scope>NUCLEOTIDE SEQUENCE [LARGE SCALE GENOMIC DNA]</scope>
    <source>
        <strain evidence="3">ATCC 51507 / DSM 9161 / JW/IU-DC1</strain>
    </source>
</reference>
<evidence type="ECO:0000256" key="1">
    <source>
        <dbReference type="SAM" id="SignalP"/>
    </source>
</evidence>
<dbReference type="RefSeq" id="WP_014793035.1">
    <property type="nucleotide sequence ID" value="NC_018017.1"/>
</dbReference>
<feature type="signal peptide" evidence="1">
    <location>
        <begin position="1"/>
        <end position="27"/>
    </location>
</feature>
<dbReference type="PROSITE" id="PS51257">
    <property type="entry name" value="PROKAR_LIPOPROTEIN"/>
    <property type="match status" value="1"/>
</dbReference>